<name>A0ABP4Q0Y6_9ACTN</name>
<dbReference type="GO" id="GO:0032259">
    <property type="term" value="P:methylation"/>
    <property type="evidence" value="ECO:0007669"/>
    <property type="project" value="UniProtKB-KW"/>
</dbReference>
<dbReference type="PANTHER" id="PTHR43619">
    <property type="entry name" value="S-ADENOSYL-L-METHIONINE-DEPENDENT METHYLTRANSFERASE YKTD-RELATED"/>
    <property type="match status" value="1"/>
</dbReference>
<dbReference type="EMBL" id="BAAAPH010000022">
    <property type="protein sequence ID" value="GAA1594031.1"/>
    <property type="molecule type" value="Genomic_DNA"/>
</dbReference>
<dbReference type="InterPro" id="IPR016874">
    <property type="entry name" value="TcmP-like"/>
</dbReference>
<dbReference type="Gene3D" id="3.40.50.150">
    <property type="entry name" value="Vaccinia Virus protein VP39"/>
    <property type="match status" value="1"/>
</dbReference>
<evidence type="ECO:0000313" key="3">
    <source>
        <dbReference type="EMBL" id="GAA1594031.1"/>
    </source>
</evidence>
<proteinExistence type="predicted"/>
<dbReference type="RefSeq" id="WP_344238455.1">
    <property type="nucleotide sequence ID" value="NZ_BAAAPH010000022.1"/>
</dbReference>
<dbReference type="Pfam" id="PF04072">
    <property type="entry name" value="LCM"/>
    <property type="match status" value="1"/>
</dbReference>
<protein>
    <submittedName>
        <fullName evidence="3">Class I SAM-dependent methyltransferase</fullName>
    </submittedName>
</protein>
<dbReference type="SUPFAM" id="SSF53335">
    <property type="entry name" value="S-adenosyl-L-methionine-dependent methyltransferases"/>
    <property type="match status" value="1"/>
</dbReference>
<dbReference type="PANTHER" id="PTHR43619:SF2">
    <property type="entry name" value="S-ADENOSYL-L-METHIONINE-DEPENDENT METHYLTRANSFERASES SUPERFAMILY PROTEIN"/>
    <property type="match status" value="1"/>
</dbReference>
<dbReference type="GO" id="GO:0008168">
    <property type="term" value="F:methyltransferase activity"/>
    <property type="evidence" value="ECO:0007669"/>
    <property type="project" value="UniProtKB-KW"/>
</dbReference>
<accession>A0ABP4Q0Y6</accession>
<keyword evidence="1 3" id="KW-0489">Methyltransferase</keyword>
<evidence type="ECO:0000256" key="1">
    <source>
        <dbReference type="ARBA" id="ARBA00022603"/>
    </source>
</evidence>
<organism evidence="3 4">
    <name type="scientific">Kribbella hippodromi</name>
    <dbReference type="NCBI Taxonomy" id="434347"/>
    <lineage>
        <taxon>Bacteria</taxon>
        <taxon>Bacillati</taxon>
        <taxon>Actinomycetota</taxon>
        <taxon>Actinomycetes</taxon>
        <taxon>Propionibacteriales</taxon>
        <taxon>Kribbellaceae</taxon>
        <taxon>Kribbella</taxon>
    </lineage>
</organism>
<gene>
    <name evidence="3" type="ORF">GCM10009804_58240</name>
</gene>
<evidence type="ECO:0000256" key="2">
    <source>
        <dbReference type="ARBA" id="ARBA00022679"/>
    </source>
</evidence>
<keyword evidence="2" id="KW-0808">Transferase</keyword>
<comment type="caution">
    <text evidence="3">The sequence shown here is derived from an EMBL/GenBank/DDBJ whole genome shotgun (WGS) entry which is preliminary data.</text>
</comment>
<dbReference type="Proteomes" id="UP001501705">
    <property type="component" value="Unassembled WGS sequence"/>
</dbReference>
<dbReference type="InterPro" id="IPR007213">
    <property type="entry name" value="Ppm1/Ppm2/Tcmp"/>
</dbReference>
<reference evidence="4" key="1">
    <citation type="journal article" date="2019" name="Int. J. Syst. Evol. Microbiol.">
        <title>The Global Catalogue of Microorganisms (GCM) 10K type strain sequencing project: providing services to taxonomists for standard genome sequencing and annotation.</title>
        <authorList>
            <consortium name="The Broad Institute Genomics Platform"/>
            <consortium name="The Broad Institute Genome Sequencing Center for Infectious Disease"/>
            <person name="Wu L."/>
            <person name="Ma J."/>
        </authorList>
    </citation>
    <scope>NUCLEOTIDE SEQUENCE [LARGE SCALE GENOMIC DNA]</scope>
    <source>
        <strain evidence="4">JCM 15572</strain>
    </source>
</reference>
<evidence type="ECO:0000313" key="4">
    <source>
        <dbReference type="Proteomes" id="UP001501705"/>
    </source>
</evidence>
<sequence>MAIEVPALTPVEESSYLTLCGRALDSRSPRSILRDTLADEVAVKVGQDPAKFPMAASSMRDVALRAKKLDGVVREFVAAHPDAVVLDLGVGLDNRAFRVDTPSTVDWYEVDLPGVAAVRRQVVPARPNVHTIAADLADEHWIDQVPSDRPAVVVADGLVAFLGQDDLVGLLNRLISHFPGGDIAFNGYTRFHVWAIKRYKGAASIADLVINPGFDDPHAPEQWAPGLHLREEIFLTRAPEIATYPLAIRLFTRFAALSEGFSRRGTTVLHYTF</sequence>
<dbReference type="InterPro" id="IPR029063">
    <property type="entry name" value="SAM-dependent_MTases_sf"/>
</dbReference>
<keyword evidence="4" id="KW-1185">Reference proteome</keyword>
<dbReference type="PIRSF" id="PIRSF028177">
    <property type="entry name" value="Polyketide_synth_Omtfrase_TcmP"/>
    <property type="match status" value="1"/>
</dbReference>